<keyword evidence="3" id="KW-0233">DNA recombination</keyword>
<sequence>MDQPTAFISYIRVSTERQGKSGLGLEAQKSVVDAFVAQSGGELIEEYVEVESGKRNSRSQLKAAIDACKRQKATLIIAKLDRLARNVHFISGLIETGVPFRAADMPNADKFMLHVYAAMAEEEGRRISERTKHALQAAKRRGVRLGVSCKQLAAKKVDEANDHSRAIGPIIEVLKAEGMSVRKIVDRLNSDNITSYSGGKWHPTTVQRSWQRYAELNLSTTGKFTNPPC</sequence>
<dbReference type="AlphaFoldDB" id="A0A073ICB1"/>
<dbReference type="RefSeq" id="WP_025060500.1">
    <property type="nucleotide sequence ID" value="NZ_JAMC01000010.1"/>
</dbReference>
<dbReference type="InterPro" id="IPR050639">
    <property type="entry name" value="SSR_resolvase"/>
</dbReference>
<dbReference type="PROSITE" id="PS51736">
    <property type="entry name" value="RECOMBINASES_3"/>
    <property type="match status" value="1"/>
</dbReference>
<dbReference type="Pfam" id="PF07508">
    <property type="entry name" value="Recombinase"/>
    <property type="match status" value="1"/>
</dbReference>
<proteinExistence type="predicted"/>
<evidence type="ECO:0000313" key="8">
    <source>
        <dbReference type="Proteomes" id="UP000027734"/>
    </source>
</evidence>
<dbReference type="InterPro" id="IPR011109">
    <property type="entry name" value="DNA_bind_recombinase_dom"/>
</dbReference>
<accession>A0A073ICB1</accession>
<organism evidence="7 8">
    <name type="scientific">Sulfitobacter donghicola DSW-25 = KCTC 12864 = JCM 14565</name>
    <dbReference type="NCBI Taxonomy" id="1300350"/>
    <lineage>
        <taxon>Bacteria</taxon>
        <taxon>Pseudomonadati</taxon>
        <taxon>Pseudomonadota</taxon>
        <taxon>Alphaproteobacteria</taxon>
        <taxon>Rhodobacterales</taxon>
        <taxon>Roseobacteraceae</taxon>
        <taxon>Sulfitobacter</taxon>
    </lineage>
</organism>
<evidence type="ECO:0000256" key="1">
    <source>
        <dbReference type="ARBA" id="ARBA00022908"/>
    </source>
</evidence>
<keyword evidence="2" id="KW-0238">DNA-binding</keyword>
<dbReference type="Proteomes" id="UP000027734">
    <property type="component" value="Unassembled WGS sequence"/>
</dbReference>
<evidence type="ECO:0000256" key="3">
    <source>
        <dbReference type="ARBA" id="ARBA00023172"/>
    </source>
</evidence>
<evidence type="ECO:0000256" key="2">
    <source>
        <dbReference type="ARBA" id="ARBA00023125"/>
    </source>
</evidence>
<name>A0A073ICB1_9RHOB</name>
<dbReference type="STRING" id="1300350.Z948_3212"/>
<feature type="domain" description="Resolvase/invertase-type recombinase catalytic" evidence="6">
    <location>
        <begin position="6"/>
        <end position="142"/>
    </location>
</feature>
<evidence type="ECO:0000313" key="7">
    <source>
        <dbReference type="EMBL" id="KEJ87963.1"/>
    </source>
</evidence>
<comment type="caution">
    <text evidence="7">The sequence shown here is derived from an EMBL/GenBank/DDBJ whole genome shotgun (WGS) entry which is preliminary data.</text>
</comment>
<keyword evidence="1" id="KW-0229">DNA integration</keyword>
<dbReference type="Pfam" id="PF00239">
    <property type="entry name" value="Resolvase"/>
    <property type="match status" value="1"/>
</dbReference>
<dbReference type="CDD" id="cd00338">
    <property type="entry name" value="Ser_Recombinase"/>
    <property type="match status" value="1"/>
</dbReference>
<dbReference type="PANTHER" id="PTHR30461">
    <property type="entry name" value="DNA-INVERTASE FROM LAMBDOID PROPHAGE"/>
    <property type="match status" value="1"/>
</dbReference>
<dbReference type="InterPro" id="IPR006119">
    <property type="entry name" value="Resolv_N"/>
</dbReference>
<dbReference type="GO" id="GO:0003677">
    <property type="term" value="F:DNA binding"/>
    <property type="evidence" value="ECO:0007669"/>
    <property type="project" value="UniProtKB-KW"/>
</dbReference>
<protein>
    <submittedName>
        <fullName evidence="7">Resolvase</fullName>
    </submittedName>
</protein>
<dbReference type="OrthoDB" id="2290206at2"/>
<dbReference type="GO" id="GO:0000150">
    <property type="term" value="F:DNA strand exchange activity"/>
    <property type="evidence" value="ECO:0007669"/>
    <property type="project" value="InterPro"/>
</dbReference>
<dbReference type="GO" id="GO:0015074">
    <property type="term" value="P:DNA integration"/>
    <property type="evidence" value="ECO:0007669"/>
    <property type="project" value="UniProtKB-KW"/>
</dbReference>
<feature type="active site" description="O-(5'-phospho-DNA)-serine intermediate" evidence="4 5">
    <location>
        <position position="14"/>
    </location>
</feature>
<dbReference type="SUPFAM" id="SSF53041">
    <property type="entry name" value="Resolvase-like"/>
    <property type="match status" value="1"/>
</dbReference>
<dbReference type="eggNOG" id="COG1961">
    <property type="taxonomic scope" value="Bacteria"/>
</dbReference>
<dbReference type="Gene3D" id="3.40.50.1390">
    <property type="entry name" value="Resolvase, N-terminal catalytic domain"/>
    <property type="match status" value="1"/>
</dbReference>
<evidence type="ECO:0000259" key="6">
    <source>
        <dbReference type="PROSITE" id="PS51736"/>
    </source>
</evidence>
<evidence type="ECO:0000256" key="4">
    <source>
        <dbReference type="PIRSR" id="PIRSR606118-50"/>
    </source>
</evidence>
<evidence type="ECO:0000256" key="5">
    <source>
        <dbReference type="PROSITE-ProRule" id="PRU10137"/>
    </source>
</evidence>
<reference evidence="7 8" key="1">
    <citation type="submission" date="2014-01" db="EMBL/GenBank/DDBJ databases">
        <title>Sulfitobacter donghicola JCM 14565 Genome Sequencing.</title>
        <authorList>
            <person name="Lai Q."/>
            <person name="Hong Z."/>
        </authorList>
    </citation>
    <scope>NUCLEOTIDE SEQUENCE [LARGE SCALE GENOMIC DNA]</scope>
    <source>
        <strain evidence="7 8">JCM 14565</strain>
    </source>
</reference>
<dbReference type="PROSITE" id="PS00397">
    <property type="entry name" value="RECOMBINASES_1"/>
    <property type="match status" value="1"/>
</dbReference>
<dbReference type="InterPro" id="IPR006118">
    <property type="entry name" value="Recombinase_CS"/>
</dbReference>
<gene>
    <name evidence="7" type="ORF">DSW25_03855</name>
</gene>
<dbReference type="SMART" id="SM00857">
    <property type="entry name" value="Resolvase"/>
    <property type="match status" value="1"/>
</dbReference>
<dbReference type="EMBL" id="JAMC01000010">
    <property type="protein sequence ID" value="KEJ87963.1"/>
    <property type="molecule type" value="Genomic_DNA"/>
</dbReference>
<dbReference type="InterPro" id="IPR036162">
    <property type="entry name" value="Resolvase-like_N_sf"/>
</dbReference>
<keyword evidence="8" id="KW-1185">Reference proteome</keyword>
<dbReference type="PANTHER" id="PTHR30461:SF2">
    <property type="entry name" value="SERINE RECOMBINASE PINE-RELATED"/>
    <property type="match status" value="1"/>
</dbReference>